<accession>A0A7W5B1U2</accession>
<dbReference type="InterPro" id="IPR015797">
    <property type="entry name" value="NUDIX_hydrolase-like_dom_sf"/>
</dbReference>
<dbReference type="GO" id="GO:0047663">
    <property type="term" value="F:aminoglycoside 6'-N-acetyltransferase activity"/>
    <property type="evidence" value="ECO:0007669"/>
    <property type="project" value="UniProtKB-EC"/>
</dbReference>
<evidence type="ECO:0000313" key="5">
    <source>
        <dbReference type="EMBL" id="MBB3112863.1"/>
    </source>
</evidence>
<dbReference type="PANTHER" id="PTHR43046:SF2">
    <property type="entry name" value="8-OXO-DGTP DIPHOSPHATASE-RELATED"/>
    <property type="match status" value="1"/>
</dbReference>
<evidence type="ECO:0000313" key="6">
    <source>
        <dbReference type="Proteomes" id="UP000570361"/>
    </source>
</evidence>
<dbReference type="EC" id="2.3.1.82" evidence="5"/>
<evidence type="ECO:0000256" key="3">
    <source>
        <dbReference type="RuleBase" id="RU003476"/>
    </source>
</evidence>
<gene>
    <name evidence="5" type="ORF">FHS18_004965</name>
</gene>
<dbReference type="InterPro" id="IPR020476">
    <property type="entry name" value="Nudix_hydrolase"/>
</dbReference>
<keyword evidence="2 3" id="KW-0378">Hydrolase</keyword>
<dbReference type="AlphaFoldDB" id="A0A7W5B1U2"/>
<dbReference type="RefSeq" id="WP_183602979.1">
    <property type="nucleotide sequence ID" value="NZ_JACHXK010000015.1"/>
</dbReference>
<reference evidence="5 6" key="1">
    <citation type="submission" date="2020-08" db="EMBL/GenBank/DDBJ databases">
        <title>Genomic Encyclopedia of Type Strains, Phase III (KMG-III): the genomes of soil and plant-associated and newly described type strains.</title>
        <authorList>
            <person name="Whitman W."/>
        </authorList>
    </citation>
    <scope>NUCLEOTIDE SEQUENCE [LARGE SCALE GENOMIC DNA]</scope>
    <source>
        <strain evidence="5 6">CECT 5862</strain>
    </source>
</reference>
<keyword evidence="5" id="KW-0808">Transferase</keyword>
<dbReference type="SUPFAM" id="SSF55811">
    <property type="entry name" value="Nudix"/>
    <property type="match status" value="1"/>
</dbReference>
<evidence type="ECO:0000256" key="2">
    <source>
        <dbReference type="ARBA" id="ARBA00022801"/>
    </source>
</evidence>
<name>A0A7W5B1U2_9BACL</name>
<dbReference type="PROSITE" id="PS51462">
    <property type="entry name" value="NUDIX"/>
    <property type="match status" value="1"/>
</dbReference>
<dbReference type="PRINTS" id="PR00502">
    <property type="entry name" value="NUDIXFAMILY"/>
</dbReference>
<evidence type="ECO:0000259" key="4">
    <source>
        <dbReference type="PROSITE" id="PS51462"/>
    </source>
</evidence>
<dbReference type="GO" id="GO:0016787">
    <property type="term" value="F:hydrolase activity"/>
    <property type="evidence" value="ECO:0007669"/>
    <property type="project" value="UniProtKB-KW"/>
</dbReference>
<comment type="cofactor">
    <cofactor evidence="1">
        <name>Mg(2+)</name>
        <dbReference type="ChEBI" id="CHEBI:18420"/>
    </cofactor>
</comment>
<keyword evidence="5" id="KW-0012">Acyltransferase</keyword>
<feature type="domain" description="Nudix hydrolase" evidence="4">
    <location>
        <begin position="3"/>
        <end position="130"/>
    </location>
</feature>
<organism evidence="5 6">
    <name type="scientific">Paenibacillus phyllosphaerae</name>
    <dbReference type="NCBI Taxonomy" id="274593"/>
    <lineage>
        <taxon>Bacteria</taxon>
        <taxon>Bacillati</taxon>
        <taxon>Bacillota</taxon>
        <taxon>Bacilli</taxon>
        <taxon>Bacillales</taxon>
        <taxon>Paenibacillaceae</taxon>
        <taxon>Paenibacillus</taxon>
    </lineage>
</organism>
<dbReference type="Gene3D" id="3.90.79.10">
    <property type="entry name" value="Nucleoside Triphosphate Pyrophosphohydrolase"/>
    <property type="match status" value="1"/>
</dbReference>
<dbReference type="InterPro" id="IPR020084">
    <property type="entry name" value="NUDIX_hydrolase_CS"/>
</dbReference>
<dbReference type="EMBL" id="JACHXK010000015">
    <property type="protein sequence ID" value="MBB3112863.1"/>
    <property type="molecule type" value="Genomic_DNA"/>
</dbReference>
<keyword evidence="6" id="KW-1185">Reference proteome</keyword>
<sequence length="136" mass="15172">MNEWIGAAGVCMNAEGQLLMILQGKPDEEKRWSVPSGGQEQGETLADCCIREVFEETGYRCKVIQELQGKAGAFGPIAYYVTYFEVEIVGGEPTLQDPDGLIHEIAWKTATQLEELPLAFPEDRAFLLRYIAQKES</sequence>
<dbReference type="PROSITE" id="PS00893">
    <property type="entry name" value="NUDIX_BOX"/>
    <property type="match status" value="1"/>
</dbReference>
<evidence type="ECO:0000256" key="1">
    <source>
        <dbReference type="ARBA" id="ARBA00001946"/>
    </source>
</evidence>
<comment type="similarity">
    <text evidence="3">Belongs to the Nudix hydrolase family.</text>
</comment>
<dbReference type="Proteomes" id="UP000570361">
    <property type="component" value="Unassembled WGS sequence"/>
</dbReference>
<dbReference type="PANTHER" id="PTHR43046">
    <property type="entry name" value="GDP-MANNOSE MANNOSYL HYDROLASE"/>
    <property type="match status" value="1"/>
</dbReference>
<comment type="caution">
    <text evidence="5">The sequence shown here is derived from an EMBL/GenBank/DDBJ whole genome shotgun (WGS) entry which is preliminary data.</text>
</comment>
<proteinExistence type="inferred from homology"/>
<dbReference type="Pfam" id="PF00293">
    <property type="entry name" value="NUDIX"/>
    <property type="match status" value="1"/>
</dbReference>
<dbReference type="InterPro" id="IPR000086">
    <property type="entry name" value="NUDIX_hydrolase_dom"/>
</dbReference>
<protein>
    <submittedName>
        <fullName evidence="5">Aminoglycoside 6'-N-acetyltransferase</fullName>
        <ecNumber evidence="5">2.3.1.82</ecNumber>
    </submittedName>
</protein>
<dbReference type="CDD" id="cd02883">
    <property type="entry name" value="NUDIX_Hydrolase"/>
    <property type="match status" value="1"/>
</dbReference>